<gene>
    <name evidence="10" type="ORF">IE37_03371</name>
</gene>
<dbReference type="InterPro" id="IPR010998">
    <property type="entry name" value="Integrase_recombinase_N"/>
</dbReference>
<dbReference type="Gene3D" id="1.10.150.130">
    <property type="match status" value="1"/>
</dbReference>
<proteinExistence type="inferred from homology"/>
<dbReference type="AlphaFoldDB" id="A0A315XSX2"/>
<dbReference type="PROSITE" id="PS51898">
    <property type="entry name" value="TYR_RECOMBINASE"/>
    <property type="match status" value="1"/>
</dbReference>
<dbReference type="PANTHER" id="PTHR30349">
    <property type="entry name" value="PHAGE INTEGRASE-RELATED"/>
    <property type="match status" value="1"/>
</dbReference>
<evidence type="ECO:0000256" key="4">
    <source>
        <dbReference type="ARBA" id="ARBA00023125"/>
    </source>
</evidence>
<keyword evidence="4 6" id="KW-0238">DNA-binding</keyword>
<keyword evidence="5" id="KW-0233">DNA recombination</keyword>
<dbReference type="PANTHER" id="PTHR30349:SF64">
    <property type="entry name" value="PROPHAGE INTEGRASE INTD-RELATED"/>
    <property type="match status" value="1"/>
</dbReference>
<evidence type="ECO:0000256" key="6">
    <source>
        <dbReference type="PROSITE-ProRule" id="PRU01248"/>
    </source>
</evidence>
<dbReference type="PROSITE" id="PS51900">
    <property type="entry name" value="CB"/>
    <property type="match status" value="1"/>
</dbReference>
<evidence type="ECO:0000313" key="11">
    <source>
        <dbReference type="Proteomes" id="UP000245720"/>
    </source>
</evidence>
<name>A0A315XSX2_RUMFL</name>
<evidence type="ECO:0000256" key="3">
    <source>
        <dbReference type="ARBA" id="ARBA00022908"/>
    </source>
</evidence>
<feature type="domain" description="Core-binding (CB)" evidence="9">
    <location>
        <begin position="68"/>
        <end position="158"/>
    </location>
</feature>
<reference evidence="10 11" key="1">
    <citation type="submission" date="2018-05" db="EMBL/GenBank/DDBJ databases">
        <title>The Hungate 1000. A catalogue of reference genomes from the rumen microbiome.</title>
        <authorList>
            <person name="Kelly W."/>
        </authorList>
    </citation>
    <scope>NUCLEOTIDE SEQUENCE [LARGE SCALE GENOMIC DNA]</scope>
    <source>
        <strain evidence="10 11">SAb67</strain>
    </source>
</reference>
<accession>A0A315XSX2</accession>
<dbReference type="CDD" id="cd01189">
    <property type="entry name" value="INT_ICEBs1_C_like"/>
    <property type="match status" value="1"/>
</dbReference>
<comment type="function">
    <text evidence="1">Site-specific tyrosine recombinase, which acts by catalyzing the cutting and rejoining of the recombining DNA molecules.</text>
</comment>
<dbReference type="InterPro" id="IPR044068">
    <property type="entry name" value="CB"/>
</dbReference>
<evidence type="ECO:0000259" key="9">
    <source>
        <dbReference type="PROSITE" id="PS51900"/>
    </source>
</evidence>
<evidence type="ECO:0000256" key="2">
    <source>
        <dbReference type="ARBA" id="ARBA00008857"/>
    </source>
</evidence>
<dbReference type="GO" id="GO:0015074">
    <property type="term" value="P:DNA integration"/>
    <property type="evidence" value="ECO:0007669"/>
    <property type="project" value="UniProtKB-KW"/>
</dbReference>
<dbReference type="OrthoDB" id="1818781at2"/>
<evidence type="ECO:0000256" key="5">
    <source>
        <dbReference type="ARBA" id="ARBA00023172"/>
    </source>
</evidence>
<dbReference type="SUPFAM" id="SSF56349">
    <property type="entry name" value="DNA breaking-rejoining enzymes"/>
    <property type="match status" value="1"/>
</dbReference>
<evidence type="ECO:0000313" key="10">
    <source>
        <dbReference type="EMBL" id="PWJ09819.1"/>
    </source>
</evidence>
<evidence type="ECO:0000256" key="1">
    <source>
        <dbReference type="ARBA" id="ARBA00003283"/>
    </source>
</evidence>
<dbReference type="Proteomes" id="UP000245720">
    <property type="component" value="Unassembled WGS sequence"/>
</dbReference>
<sequence>MATIRQRKSGTYEIKVSCGYDVNGKQVLQFKHWKPPEGLTKRQIEKELQRQAVLFEEECKKGKITASIKFQTFAEQWFEEYAKINLRPTSYERMRQTTQRVYPALGHMKLDKITARHIQAFISDLYVNGKNQRNGKPLSRKTVVHHLNFISDIFAYAIKMDMLSDNPCRRVTVPKGESKEKEIYTIDEVKQIFQKLDSEPLKWKLYIMLAIYSGFRRSEMLGLEWKDIDFEHSTISVRRTSQYTKEKGIYTDTTKTKRSKRMSKFPPVIMNMLKQFKAEQDAEAAQLGTKWEDHDRLFTKWNGEPMNPQTPYGWFREFCKHNGFRFCDIHSLRHLHASLLIFEGVDVVAVSADMGHSIVGTTLNLYSHMFQEARTRNCDAITNALSFNNEPTGESQDTVESEEAVDIDEADDELEEETMSLSM</sequence>
<dbReference type="Pfam" id="PF14659">
    <property type="entry name" value="Phage_int_SAM_3"/>
    <property type="match status" value="1"/>
</dbReference>
<dbReference type="Pfam" id="PF00589">
    <property type="entry name" value="Phage_integrase"/>
    <property type="match status" value="1"/>
</dbReference>
<dbReference type="EMBL" id="QGDI01000019">
    <property type="protein sequence ID" value="PWJ09819.1"/>
    <property type="molecule type" value="Genomic_DNA"/>
</dbReference>
<feature type="compositionally biased region" description="Acidic residues" evidence="7">
    <location>
        <begin position="397"/>
        <end position="423"/>
    </location>
</feature>
<dbReference type="Gene3D" id="1.10.443.10">
    <property type="entry name" value="Intergrase catalytic core"/>
    <property type="match status" value="1"/>
</dbReference>
<organism evidence="10 11">
    <name type="scientific">Ruminococcus flavefaciens</name>
    <dbReference type="NCBI Taxonomy" id="1265"/>
    <lineage>
        <taxon>Bacteria</taxon>
        <taxon>Bacillati</taxon>
        <taxon>Bacillota</taxon>
        <taxon>Clostridia</taxon>
        <taxon>Eubacteriales</taxon>
        <taxon>Oscillospiraceae</taxon>
        <taxon>Ruminococcus</taxon>
    </lineage>
</organism>
<feature type="domain" description="Tyr recombinase" evidence="8">
    <location>
        <begin position="179"/>
        <end position="380"/>
    </location>
</feature>
<feature type="region of interest" description="Disordered" evidence="7">
    <location>
        <begin position="388"/>
        <end position="423"/>
    </location>
</feature>
<dbReference type="InterPro" id="IPR050090">
    <property type="entry name" value="Tyrosine_recombinase_XerCD"/>
</dbReference>
<evidence type="ECO:0000256" key="7">
    <source>
        <dbReference type="SAM" id="MobiDB-lite"/>
    </source>
</evidence>
<dbReference type="InterPro" id="IPR013762">
    <property type="entry name" value="Integrase-like_cat_sf"/>
</dbReference>
<dbReference type="RefSeq" id="WP_109728023.1">
    <property type="nucleotide sequence ID" value="NZ_QGDI01000019.1"/>
</dbReference>
<keyword evidence="3" id="KW-0229">DNA integration</keyword>
<dbReference type="GO" id="GO:0003677">
    <property type="term" value="F:DNA binding"/>
    <property type="evidence" value="ECO:0007669"/>
    <property type="project" value="UniProtKB-UniRule"/>
</dbReference>
<protein>
    <submittedName>
        <fullName evidence="10">Site-specific recombinase XerD</fullName>
    </submittedName>
</protein>
<dbReference type="InterPro" id="IPR004107">
    <property type="entry name" value="Integrase_SAM-like_N"/>
</dbReference>
<comment type="caution">
    <text evidence="10">The sequence shown here is derived from an EMBL/GenBank/DDBJ whole genome shotgun (WGS) entry which is preliminary data.</text>
</comment>
<dbReference type="InterPro" id="IPR002104">
    <property type="entry name" value="Integrase_catalytic"/>
</dbReference>
<evidence type="ECO:0000259" key="8">
    <source>
        <dbReference type="PROSITE" id="PS51898"/>
    </source>
</evidence>
<dbReference type="InterPro" id="IPR011010">
    <property type="entry name" value="DNA_brk_join_enz"/>
</dbReference>
<comment type="similarity">
    <text evidence="2">Belongs to the 'phage' integrase family.</text>
</comment>
<dbReference type="GO" id="GO:0006310">
    <property type="term" value="P:DNA recombination"/>
    <property type="evidence" value="ECO:0007669"/>
    <property type="project" value="UniProtKB-KW"/>
</dbReference>